<dbReference type="RefSeq" id="WP_104120441.1">
    <property type="nucleotide sequence ID" value="NZ_PRKW01000002.1"/>
</dbReference>
<organism evidence="3 4">
    <name type="scientific">Arthrobacter pityocampae</name>
    <dbReference type="NCBI Taxonomy" id="547334"/>
    <lineage>
        <taxon>Bacteria</taxon>
        <taxon>Bacillati</taxon>
        <taxon>Actinomycetota</taxon>
        <taxon>Actinomycetes</taxon>
        <taxon>Micrococcales</taxon>
        <taxon>Micrococcaceae</taxon>
        <taxon>Arthrobacter</taxon>
    </lineage>
</organism>
<dbReference type="EMBL" id="PRKW01000002">
    <property type="protein sequence ID" value="PPB49946.1"/>
    <property type="molecule type" value="Genomic_DNA"/>
</dbReference>
<dbReference type="InterPro" id="IPR051267">
    <property type="entry name" value="STEAP_metalloreductase"/>
</dbReference>
<sequence>MSTVTIVGSGRMARGIAIRMLHARCQVRILGRNGEQTRTLVEELGPGAQGGYPGESIDGHVVVLAIPYADIRELVLEYGSGLDGKIVVDISNPVDVAGFDRLLTPPGTSSAEQTAELLGGRADVVKAFNTVFSGTLQEGRVAGEPLDVFLAGDSEQAKAVISRLVAGSGLRPVDAGPLRRSRELEAMMLLVMGLQVGDAHPHFNWDTALKILP</sequence>
<dbReference type="SUPFAM" id="SSF51735">
    <property type="entry name" value="NAD(P)-binding Rossmann-fold domains"/>
    <property type="match status" value="1"/>
</dbReference>
<dbReference type="GO" id="GO:0016491">
    <property type="term" value="F:oxidoreductase activity"/>
    <property type="evidence" value="ECO:0007669"/>
    <property type="project" value="UniProtKB-KW"/>
</dbReference>
<evidence type="ECO:0000313" key="4">
    <source>
        <dbReference type="Proteomes" id="UP000239297"/>
    </source>
</evidence>
<dbReference type="PANTHER" id="PTHR14239">
    <property type="entry name" value="DUDULIN-RELATED"/>
    <property type="match status" value="1"/>
</dbReference>
<proteinExistence type="predicted"/>
<dbReference type="OrthoDB" id="5738121at2"/>
<gene>
    <name evidence="3" type="ORF">C4K88_04460</name>
</gene>
<dbReference type="InterPro" id="IPR036291">
    <property type="entry name" value="NAD(P)-bd_dom_sf"/>
</dbReference>
<dbReference type="InterPro" id="IPR028939">
    <property type="entry name" value="P5C_Rdtase_cat_N"/>
</dbReference>
<feature type="domain" description="Pyrroline-5-carboxylate reductase catalytic N-terminal" evidence="2">
    <location>
        <begin position="4"/>
        <end position="93"/>
    </location>
</feature>
<dbReference type="Proteomes" id="UP000239297">
    <property type="component" value="Unassembled WGS sequence"/>
</dbReference>
<dbReference type="Pfam" id="PF03807">
    <property type="entry name" value="F420_oxidored"/>
    <property type="match status" value="1"/>
</dbReference>
<dbReference type="Gene3D" id="3.40.50.720">
    <property type="entry name" value="NAD(P)-binding Rossmann-like Domain"/>
    <property type="match status" value="1"/>
</dbReference>
<evidence type="ECO:0000259" key="2">
    <source>
        <dbReference type="Pfam" id="PF03807"/>
    </source>
</evidence>
<protein>
    <submittedName>
        <fullName evidence="3">NADP oxidoreductase</fullName>
    </submittedName>
</protein>
<dbReference type="PANTHER" id="PTHR14239:SF10">
    <property type="entry name" value="REDUCTASE"/>
    <property type="match status" value="1"/>
</dbReference>
<name>A0A2S5IZB7_9MICC</name>
<accession>A0A2S5IZB7</accession>
<reference evidence="3 4" key="1">
    <citation type="journal article" date="2014" name="Int. J. Syst. Evol. Microbiol.">
        <title>Arthrobacter pityocampae sp. nov., isolated from Thaumetopoea pityocampa (Lep., Thaumetopoeidae).</title>
        <authorList>
            <person name="Ince I.A."/>
            <person name="Demirbag Z."/>
            <person name="Kati H."/>
        </authorList>
    </citation>
    <scope>NUCLEOTIDE SEQUENCE [LARGE SCALE GENOMIC DNA]</scope>
    <source>
        <strain evidence="3 4">Tp2</strain>
    </source>
</reference>
<evidence type="ECO:0000256" key="1">
    <source>
        <dbReference type="ARBA" id="ARBA00023002"/>
    </source>
</evidence>
<evidence type="ECO:0000313" key="3">
    <source>
        <dbReference type="EMBL" id="PPB49946.1"/>
    </source>
</evidence>
<dbReference type="AlphaFoldDB" id="A0A2S5IZB7"/>
<comment type="caution">
    <text evidence="3">The sequence shown here is derived from an EMBL/GenBank/DDBJ whole genome shotgun (WGS) entry which is preliminary data.</text>
</comment>
<keyword evidence="4" id="KW-1185">Reference proteome</keyword>
<keyword evidence="1" id="KW-0560">Oxidoreductase</keyword>